<protein>
    <recommendedName>
        <fullName evidence="4">Glycosyltransferase RgtA/B/C/D-like domain-containing protein</fullName>
    </recommendedName>
</protein>
<dbReference type="RefSeq" id="WP_103239242.1">
    <property type="nucleotide sequence ID" value="NZ_JANJZD010000007.1"/>
</dbReference>
<keyword evidence="1" id="KW-0812">Transmembrane</keyword>
<organism evidence="2 3">
    <name type="scientific">Acetatifactor muris</name>
    <dbReference type="NCBI Taxonomy" id="879566"/>
    <lineage>
        <taxon>Bacteria</taxon>
        <taxon>Bacillati</taxon>
        <taxon>Bacillota</taxon>
        <taxon>Clostridia</taxon>
        <taxon>Lachnospirales</taxon>
        <taxon>Lachnospiraceae</taxon>
        <taxon>Acetatifactor</taxon>
    </lineage>
</organism>
<feature type="transmembrane region" description="Helical" evidence="1">
    <location>
        <begin position="46"/>
        <end position="66"/>
    </location>
</feature>
<feature type="transmembrane region" description="Helical" evidence="1">
    <location>
        <begin position="456"/>
        <end position="475"/>
    </location>
</feature>
<keyword evidence="1" id="KW-1133">Transmembrane helix</keyword>
<dbReference type="OrthoDB" id="5695313at2"/>
<dbReference type="AlphaFoldDB" id="A0A2K4ZFA6"/>
<feature type="transmembrane region" description="Helical" evidence="1">
    <location>
        <begin position="196"/>
        <end position="214"/>
    </location>
</feature>
<feature type="transmembrane region" description="Helical" evidence="1">
    <location>
        <begin position="164"/>
        <end position="184"/>
    </location>
</feature>
<evidence type="ECO:0000313" key="2">
    <source>
        <dbReference type="EMBL" id="SOY29129.1"/>
    </source>
</evidence>
<reference evidence="2 3" key="1">
    <citation type="submission" date="2018-01" db="EMBL/GenBank/DDBJ databases">
        <authorList>
            <person name="Gaut B.S."/>
            <person name="Morton B.R."/>
            <person name="Clegg M.T."/>
            <person name="Duvall M.R."/>
        </authorList>
    </citation>
    <scope>NUCLEOTIDE SEQUENCE [LARGE SCALE GENOMIC DNA]</scope>
    <source>
        <strain evidence="2">GP69</strain>
    </source>
</reference>
<feature type="transmembrane region" description="Helical" evidence="1">
    <location>
        <begin position="14"/>
        <end position="34"/>
    </location>
</feature>
<dbReference type="Proteomes" id="UP000236311">
    <property type="component" value="Unassembled WGS sequence"/>
</dbReference>
<gene>
    <name evidence="2" type="ORF">AMURIS_01844</name>
</gene>
<accession>A0A2K4ZFA6</accession>
<keyword evidence="3" id="KW-1185">Reference proteome</keyword>
<name>A0A2K4ZFA6_9FIRM</name>
<proteinExistence type="predicted"/>
<evidence type="ECO:0008006" key="4">
    <source>
        <dbReference type="Google" id="ProtNLM"/>
    </source>
</evidence>
<evidence type="ECO:0000256" key="1">
    <source>
        <dbReference type="SAM" id="Phobius"/>
    </source>
</evidence>
<feature type="transmembrane region" description="Helical" evidence="1">
    <location>
        <begin position="87"/>
        <end position="106"/>
    </location>
</feature>
<feature type="transmembrane region" description="Helical" evidence="1">
    <location>
        <begin position="481"/>
        <end position="497"/>
    </location>
</feature>
<feature type="transmembrane region" description="Helical" evidence="1">
    <location>
        <begin position="220"/>
        <end position="235"/>
    </location>
</feature>
<feature type="transmembrane region" description="Helical" evidence="1">
    <location>
        <begin position="247"/>
        <end position="271"/>
    </location>
</feature>
<evidence type="ECO:0000313" key="3">
    <source>
        <dbReference type="Proteomes" id="UP000236311"/>
    </source>
</evidence>
<sequence>MSEQREAHFAFRQVLVTAFCLIMAFILILLLFFAGKAEYSYKHFFLLGNGTLLCTVMLAAGILAAGCGKCRNLRKVLEEHSGKAIRMLTVLFVFVQIYICYNAYFYTGWDVAVLLSEAFRVAEGQPLTALEYFSSYPNNILLLRIFSLIRKIDLSVGILDVQQGIMGILCVQCLLSGLTGYFLFQILRGYTIAGAWAGWFCYLVLVGTSGWILIPYSDSWGLIFPMAILYLYVELQNGKHTKMKWGLLGALSCFGYHVKPQIFIVFIAITLVELFRRKSGKPIYQWGLLYALAGILLSSVLYSWLVSDLTGQLDREKAFGMSHYAMMGLNQQNNGGYLESDVEFSRSFPTKEERSRANREVVGQRLGEMGIQGLGSHLVRKIMTNYGDGTFAWRCEGTFFSGIYELKNELFSPALRNIMWGDSLANAVNETFRQGIWLWVTASSLGLVGYRKKADLSLSVILLTIIGTILFGLLFEARARYVYIYVPFFIVTAVLGFRKTVEWLSSSFIGSVWRWGKSAPSAHPENENPERR</sequence>
<feature type="transmembrane region" description="Helical" evidence="1">
    <location>
        <begin position="283"/>
        <end position="305"/>
    </location>
</feature>
<keyword evidence="1" id="KW-0472">Membrane</keyword>
<dbReference type="EMBL" id="OFSM01000008">
    <property type="protein sequence ID" value="SOY29129.1"/>
    <property type="molecule type" value="Genomic_DNA"/>
</dbReference>